<dbReference type="SUPFAM" id="SSF56112">
    <property type="entry name" value="Protein kinase-like (PK-like)"/>
    <property type="match status" value="1"/>
</dbReference>
<name>A0A5N7AFP0_9EURO</name>
<dbReference type="Gene3D" id="1.10.510.10">
    <property type="entry name" value="Transferase(Phosphotransferase) domain 1"/>
    <property type="match status" value="1"/>
</dbReference>
<evidence type="ECO:0000313" key="3">
    <source>
        <dbReference type="Proteomes" id="UP000326268"/>
    </source>
</evidence>
<reference evidence="2 3" key="1">
    <citation type="submission" date="2019-04" db="EMBL/GenBank/DDBJ databases">
        <title>Friends and foes A comparative genomics studyof 23 Aspergillus species from section Flavi.</title>
        <authorList>
            <consortium name="DOE Joint Genome Institute"/>
            <person name="Kjaerbolling I."/>
            <person name="Vesth T."/>
            <person name="Frisvad J.C."/>
            <person name="Nybo J.L."/>
            <person name="Theobald S."/>
            <person name="Kildgaard S."/>
            <person name="Isbrandt T."/>
            <person name="Kuo A."/>
            <person name="Sato A."/>
            <person name="Lyhne E.K."/>
            <person name="Kogle M.E."/>
            <person name="Wiebenga A."/>
            <person name="Kun R.S."/>
            <person name="Lubbers R.J."/>
            <person name="Makela M.R."/>
            <person name="Barry K."/>
            <person name="Chovatia M."/>
            <person name="Clum A."/>
            <person name="Daum C."/>
            <person name="Haridas S."/>
            <person name="He G."/>
            <person name="LaButti K."/>
            <person name="Lipzen A."/>
            <person name="Mondo S."/>
            <person name="Riley R."/>
            <person name="Salamov A."/>
            <person name="Simmons B.A."/>
            <person name="Magnuson J.K."/>
            <person name="Henrissat B."/>
            <person name="Mortensen U.H."/>
            <person name="Larsen T.O."/>
            <person name="Devries R.P."/>
            <person name="Grigoriev I.V."/>
            <person name="Machida M."/>
            <person name="Baker S.E."/>
            <person name="Andersen M.R."/>
        </authorList>
    </citation>
    <scope>NUCLEOTIDE SEQUENCE [LARGE SCALE GENOMIC DNA]</scope>
    <source>
        <strain evidence="2 3">CBS 763.97</strain>
    </source>
</reference>
<dbReference type="GeneID" id="43656341"/>
<dbReference type="Proteomes" id="UP000326268">
    <property type="component" value="Unassembled WGS sequence"/>
</dbReference>
<evidence type="ECO:0000313" key="2">
    <source>
        <dbReference type="EMBL" id="KAE8368483.1"/>
    </source>
</evidence>
<dbReference type="AlphaFoldDB" id="A0A5N7AFP0"/>
<evidence type="ECO:0008006" key="4">
    <source>
        <dbReference type="Google" id="ProtNLM"/>
    </source>
</evidence>
<feature type="signal peptide" evidence="1">
    <location>
        <begin position="1"/>
        <end position="29"/>
    </location>
</feature>
<gene>
    <name evidence="2" type="ORF">BDV27DRAFT_154035</name>
</gene>
<protein>
    <recommendedName>
        <fullName evidence="4">Alpha-galactosidase A</fullName>
    </recommendedName>
</protein>
<dbReference type="EMBL" id="ML737584">
    <property type="protein sequence ID" value="KAE8368483.1"/>
    <property type="molecule type" value="Genomic_DNA"/>
</dbReference>
<dbReference type="Pfam" id="PF06293">
    <property type="entry name" value="Kdo"/>
    <property type="match status" value="1"/>
</dbReference>
<proteinExistence type="predicted"/>
<keyword evidence="1" id="KW-0732">Signal</keyword>
<accession>A0A5N7AFP0</accession>
<dbReference type="InterPro" id="IPR011009">
    <property type="entry name" value="Kinase-like_dom_sf"/>
</dbReference>
<organism evidence="2 3">
    <name type="scientific">Aspergillus caelatus</name>
    <dbReference type="NCBI Taxonomy" id="61420"/>
    <lineage>
        <taxon>Eukaryota</taxon>
        <taxon>Fungi</taxon>
        <taxon>Dikarya</taxon>
        <taxon>Ascomycota</taxon>
        <taxon>Pezizomycotina</taxon>
        <taxon>Eurotiomycetes</taxon>
        <taxon>Eurotiomycetidae</taxon>
        <taxon>Eurotiales</taxon>
        <taxon>Aspergillaceae</taxon>
        <taxon>Aspergillus</taxon>
        <taxon>Aspergillus subgen. Circumdati</taxon>
    </lineage>
</organism>
<keyword evidence="3" id="KW-1185">Reference proteome</keyword>
<dbReference type="OrthoDB" id="2687876at2759"/>
<evidence type="ECO:0000256" key="1">
    <source>
        <dbReference type="SAM" id="SignalP"/>
    </source>
</evidence>
<feature type="chain" id="PRO_5024998014" description="Alpha-galactosidase A" evidence="1">
    <location>
        <begin position="30"/>
        <end position="301"/>
    </location>
</feature>
<sequence>MLGISYPFQWQIWHALWFLLLSIAQGVNSLLPVLGWPAAAEPNYEEVLSLDLEENDFLYRIRRNSRIVYVSILDGGILPPDYRTDGYLVLAKLQNIPKWNDEWKTLTVRNTAQGVKSSIDEFSPHRLDLGQLDHPFAIFVNFLDLTTISRISYRLSRVRYGDEIWVLKIARFKHEIPSLQHEVSIYSKLMASGYPLAPKFIAFVYEETKNRTVGFLMEEVSGRIPGTQDFNDCAETVRLLHEHGIVHGDLNKHNFLVTEEGVKLFDFEVSAAKEDADPAATEEELKGLVARLEDESGIGRH</sequence>
<dbReference type="RefSeq" id="XP_031931564.1">
    <property type="nucleotide sequence ID" value="XM_032071895.1"/>
</dbReference>